<dbReference type="Gene3D" id="3.50.50.60">
    <property type="entry name" value="FAD/NAD(P)-binding domain"/>
    <property type="match status" value="1"/>
</dbReference>
<dbReference type="InterPro" id="IPR002938">
    <property type="entry name" value="FAD-bd"/>
</dbReference>
<sequence length="234" mass="25826">MNKILVVGASIAGPVVCYWLKKIGFKPTLIEKNDQIRKGGYAVDILGIAIEVVKKMGVLEAIAAQRTSIQRSRHVDALGYTLREDEPETAGFRLGEDVEMSRGDLVQIFMDLIPDVPCHFAQSIVELDQQQDGVVVTFADGSIECYDLVIGADGLHSKTRRLAFLDSDYTKVDLGACIGVANIPNVLNIDHEEVLFEAHNKSIHYVSDRDPNMAQVGFMFRSDKHSIGHAEAQK</sequence>
<dbReference type="Proteomes" id="UP001320768">
    <property type="component" value="Unassembled WGS sequence"/>
</dbReference>
<proteinExistence type="predicted"/>
<reference evidence="2 3" key="1">
    <citation type="journal article" date="2022" name="Nat. Microbiol.">
        <title>The microbiome of a bacterivorous marine choanoflagellate contains a resource-demanding obligate bacterial associate.</title>
        <authorList>
            <person name="Needham D.M."/>
            <person name="Poirier C."/>
            <person name="Bachy C."/>
            <person name="George E.E."/>
            <person name="Wilken S."/>
            <person name="Yung C.C.M."/>
            <person name="Limardo A.J."/>
            <person name="Morando M."/>
            <person name="Sudek L."/>
            <person name="Malmstrom R.R."/>
            <person name="Keeling P.J."/>
            <person name="Santoro A.E."/>
            <person name="Worden A.Z."/>
        </authorList>
    </citation>
    <scope>NUCLEOTIDE SEQUENCE [LARGE SCALE GENOMIC DNA]</scope>
    <source>
        <strain evidence="2 3">Comchoano-2</strain>
    </source>
</reference>
<name>A0ABT1L3Q8_9GAMM</name>
<dbReference type="SUPFAM" id="SSF51905">
    <property type="entry name" value="FAD/NAD(P)-binding domain"/>
    <property type="match status" value="1"/>
</dbReference>
<keyword evidence="2" id="KW-0503">Monooxygenase</keyword>
<dbReference type="InterPro" id="IPR036188">
    <property type="entry name" value="FAD/NAD-bd_sf"/>
</dbReference>
<dbReference type="Pfam" id="PF01494">
    <property type="entry name" value="FAD_binding_3"/>
    <property type="match status" value="1"/>
</dbReference>
<comment type="caution">
    <text evidence="2">The sequence shown here is derived from an EMBL/GenBank/DDBJ whole genome shotgun (WGS) entry which is preliminary data.</text>
</comment>
<accession>A0ABT1L3Q8</accession>
<dbReference type="RefSeq" id="WP_336604800.1">
    <property type="nucleotide sequence ID" value="NZ_JAKUDN010000001.1"/>
</dbReference>
<keyword evidence="2" id="KW-0560">Oxidoreductase</keyword>
<evidence type="ECO:0000259" key="1">
    <source>
        <dbReference type="Pfam" id="PF01494"/>
    </source>
</evidence>
<dbReference type="GO" id="GO:0004497">
    <property type="term" value="F:monooxygenase activity"/>
    <property type="evidence" value="ECO:0007669"/>
    <property type="project" value="UniProtKB-KW"/>
</dbReference>
<evidence type="ECO:0000313" key="2">
    <source>
        <dbReference type="EMBL" id="MCP8351834.1"/>
    </source>
</evidence>
<dbReference type="InterPro" id="IPR051704">
    <property type="entry name" value="FAD_aromatic-hydroxylase"/>
</dbReference>
<organism evidence="2 3">
    <name type="scientific">Candidatus Synchoanobacter obligatus</name>
    <dbReference type="NCBI Taxonomy" id="2919597"/>
    <lineage>
        <taxon>Bacteria</taxon>
        <taxon>Pseudomonadati</taxon>
        <taxon>Pseudomonadota</taxon>
        <taxon>Gammaproteobacteria</taxon>
        <taxon>Candidatus Comchoanobacterales</taxon>
        <taxon>Candidatus Comchoanobacteraceae</taxon>
        <taxon>Candidatus Synchoanobacter</taxon>
    </lineage>
</organism>
<dbReference type="PANTHER" id="PTHR46865">
    <property type="entry name" value="OXIDOREDUCTASE-RELATED"/>
    <property type="match status" value="1"/>
</dbReference>
<dbReference type="EMBL" id="JAKUDN010000001">
    <property type="protein sequence ID" value="MCP8351834.1"/>
    <property type="molecule type" value="Genomic_DNA"/>
</dbReference>
<protein>
    <submittedName>
        <fullName evidence="2">FAD-dependent monooxygenase</fullName>
    </submittedName>
</protein>
<feature type="domain" description="FAD-binding" evidence="1">
    <location>
        <begin position="3"/>
        <end position="166"/>
    </location>
</feature>
<evidence type="ECO:0000313" key="3">
    <source>
        <dbReference type="Proteomes" id="UP001320768"/>
    </source>
</evidence>
<gene>
    <name evidence="2" type="ORF">MKS91_00795</name>
</gene>
<keyword evidence="3" id="KW-1185">Reference proteome</keyword>
<dbReference type="PANTHER" id="PTHR46865:SF2">
    <property type="entry name" value="MONOOXYGENASE"/>
    <property type="match status" value="1"/>
</dbReference>